<feature type="non-terminal residue" evidence="1">
    <location>
        <position position="1"/>
    </location>
</feature>
<protein>
    <submittedName>
        <fullName evidence="1">Uncharacterized protein</fullName>
    </submittedName>
</protein>
<dbReference type="EMBL" id="OC866846">
    <property type="protein sequence ID" value="CAD7633176.1"/>
    <property type="molecule type" value="Genomic_DNA"/>
</dbReference>
<name>A0A7R9Q5C1_9ACAR</name>
<dbReference type="AlphaFoldDB" id="A0A7R9Q5C1"/>
<dbReference type="EMBL" id="CAJPIZ010012271">
    <property type="protein sequence ID" value="CAG2113606.1"/>
    <property type="molecule type" value="Genomic_DNA"/>
</dbReference>
<accession>A0A7R9Q5C1</accession>
<evidence type="ECO:0000313" key="2">
    <source>
        <dbReference type="Proteomes" id="UP000759131"/>
    </source>
</evidence>
<gene>
    <name evidence="1" type="ORF">OSB1V03_LOCUS13574</name>
</gene>
<reference evidence="1" key="1">
    <citation type="submission" date="2020-11" db="EMBL/GenBank/DDBJ databases">
        <authorList>
            <person name="Tran Van P."/>
        </authorList>
    </citation>
    <scope>NUCLEOTIDE SEQUENCE</scope>
</reference>
<organism evidence="1">
    <name type="scientific">Medioppia subpectinata</name>
    <dbReference type="NCBI Taxonomy" id="1979941"/>
    <lineage>
        <taxon>Eukaryota</taxon>
        <taxon>Metazoa</taxon>
        <taxon>Ecdysozoa</taxon>
        <taxon>Arthropoda</taxon>
        <taxon>Chelicerata</taxon>
        <taxon>Arachnida</taxon>
        <taxon>Acari</taxon>
        <taxon>Acariformes</taxon>
        <taxon>Sarcoptiformes</taxon>
        <taxon>Oribatida</taxon>
        <taxon>Brachypylina</taxon>
        <taxon>Oppioidea</taxon>
        <taxon>Oppiidae</taxon>
        <taxon>Medioppia</taxon>
    </lineage>
</organism>
<proteinExistence type="predicted"/>
<feature type="non-terminal residue" evidence="1">
    <location>
        <position position="366"/>
    </location>
</feature>
<dbReference type="Proteomes" id="UP000759131">
    <property type="component" value="Unassembled WGS sequence"/>
</dbReference>
<evidence type="ECO:0000313" key="1">
    <source>
        <dbReference type="EMBL" id="CAD7633176.1"/>
    </source>
</evidence>
<sequence>LQRVIIIKHHSHYVISEDNAIDYGEQANTDAVKLRVYSLVQPIGQILNAAEERYKKVGLTVPIQLYEATKLFALETIPWVFQQFKAVANETDRERVTAQFIGEVHGFNYMSERLDKLRQSRPLNVTGSAENLLGRIHAMDVFMQGALDGEIANASHPVWVAFHQRIKQFLATEMPKLYKAIDELPCEQSKLGNLQILSKRFHFFGNRNTRPFRVANVTHVSAIGLNASLKTFDVNVSHRSTASARSYHRFLGIRGIVTCDKSASSTAMFFCLESSVGNRAMAEYSLGNSTPIQQLIGRSFDHHISALTDFVQPFAHIIKAVDFAQELCGHSGSIGRVADGLDLTEHPGYGLNDKHLSVFVQPYGYG</sequence>
<keyword evidence="2" id="KW-1185">Reference proteome</keyword>